<dbReference type="EMBL" id="LR216287">
    <property type="protein sequence ID" value="VFJ12453.1"/>
    <property type="molecule type" value="Genomic_DNA"/>
</dbReference>
<protein>
    <submittedName>
        <fullName evidence="2">Uncharacterized protein</fullName>
    </submittedName>
</protein>
<evidence type="ECO:0000256" key="1">
    <source>
        <dbReference type="SAM" id="MobiDB-lite"/>
    </source>
</evidence>
<name>A0A484I5S3_9ARCH</name>
<dbReference type="Proteomes" id="UP000294299">
    <property type="component" value="Chromosome NFRAN"/>
</dbReference>
<evidence type="ECO:0000313" key="2">
    <source>
        <dbReference type="EMBL" id="VFJ12453.1"/>
    </source>
</evidence>
<gene>
    <name evidence="2" type="ORF">NFRAN_0132</name>
</gene>
<feature type="region of interest" description="Disordered" evidence="1">
    <location>
        <begin position="1"/>
        <end position="26"/>
    </location>
</feature>
<proteinExistence type="predicted"/>
<keyword evidence="3" id="KW-1185">Reference proteome</keyword>
<accession>A0A484I5S3</accession>
<reference evidence="2 3" key="1">
    <citation type="submission" date="2019-02" db="EMBL/GenBank/DDBJ databases">
        <authorList>
            <person name="Lehtovirta-Morley E L."/>
        </authorList>
    </citation>
    <scope>NUCLEOTIDE SEQUENCE [LARGE SCALE GENOMIC DNA]</scope>
    <source>
        <strain evidence="2">NFRAN1</strain>
    </source>
</reference>
<dbReference type="KEGG" id="nfn:NFRAN_0132"/>
<evidence type="ECO:0000313" key="3">
    <source>
        <dbReference type="Proteomes" id="UP000294299"/>
    </source>
</evidence>
<organism evidence="2 3">
    <name type="scientific">Candidatus Nitrosocosmicus franklandianus</name>
    <dbReference type="NCBI Taxonomy" id="1798806"/>
    <lineage>
        <taxon>Archaea</taxon>
        <taxon>Nitrososphaerota</taxon>
        <taxon>Nitrososphaeria</taxon>
        <taxon>Nitrososphaerales</taxon>
        <taxon>Nitrososphaeraceae</taxon>
        <taxon>Candidatus Nitrosocosmicus</taxon>
    </lineage>
</organism>
<dbReference type="AlphaFoldDB" id="A0A484I5S3"/>
<sequence>MYESMKDGRKGEREREGERERVRRDKEKVKNKTVNAIVERQARILAIYRFNSFFRLLVVKTEAVILSS</sequence>